<evidence type="ECO:0000313" key="1">
    <source>
        <dbReference type="EMBL" id="TNN72499.1"/>
    </source>
</evidence>
<sequence>MQQIVLTRGVKMIQKDGGTISCAYLRLPHLGGYLTERVNVRLHCSPEVSCCSVTVHPCS</sequence>
<organism evidence="1 2">
    <name type="scientific">Liparis tanakae</name>
    <name type="common">Tanaka's snailfish</name>
    <dbReference type="NCBI Taxonomy" id="230148"/>
    <lineage>
        <taxon>Eukaryota</taxon>
        <taxon>Metazoa</taxon>
        <taxon>Chordata</taxon>
        <taxon>Craniata</taxon>
        <taxon>Vertebrata</taxon>
        <taxon>Euteleostomi</taxon>
        <taxon>Actinopterygii</taxon>
        <taxon>Neopterygii</taxon>
        <taxon>Teleostei</taxon>
        <taxon>Neoteleostei</taxon>
        <taxon>Acanthomorphata</taxon>
        <taxon>Eupercaria</taxon>
        <taxon>Perciformes</taxon>
        <taxon>Cottioidei</taxon>
        <taxon>Cottales</taxon>
        <taxon>Liparidae</taxon>
        <taxon>Liparis</taxon>
    </lineage>
</organism>
<comment type="caution">
    <text evidence="1">The sequence shown here is derived from an EMBL/GenBank/DDBJ whole genome shotgun (WGS) entry which is preliminary data.</text>
</comment>
<name>A0A4Z2I363_9TELE</name>
<proteinExistence type="predicted"/>
<evidence type="ECO:0000313" key="2">
    <source>
        <dbReference type="Proteomes" id="UP000314294"/>
    </source>
</evidence>
<dbReference type="Proteomes" id="UP000314294">
    <property type="component" value="Unassembled WGS sequence"/>
</dbReference>
<gene>
    <name evidence="1" type="ORF">EYF80_017275</name>
</gene>
<keyword evidence="2" id="KW-1185">Reference proteome</keyword>
<dbReference type="AlphaFoldDB" id="A0A4Z2I363"/>
<dbReference type="EMBL" id="SRLO01000136">
    <property type="protein sequence ID" value="TNN72499.1"/>
    <property type="molecule type" value="Genomic_DNA"/>
</dbReference>
<reference evidence="1 2" key="1">
    <citation type="submission" date="2019-03" db="EMBL/GenBank/DDBJ databases">
        <title>First draft genome of Liparis tanakae, snailfish: a comprehensive survey of snailfish specific genes.</title>
        <authorList>
            <person name="Kim W."/>
            <person name="Song I."/>
            <person name="Jeong J.-H."/>
            <person name="Kim D."/>
            <person name="Kim S."/>
            <person name="Ryu S."/>
            <person name="Song J.Y."/>
            <person name="Lee S.K."/>
        </authorList>
    </citation>
    <scope>NUCLEOTIDE SEQUENCE [LARGE SCALE GENOMIC DNA]</scope>
    <source>
        <tissue evidence="1">Muscle</tissue>
    </source>
</reference>
<accession>A0A4Z2I363</accession>
<protein>
    <submittedName>
        <fullName evidence="1">Uncharacterized protein</fullName>
    </submittedName>
</protein>